<dbReference type="EMBL" id="JACTAM010002274">
    <property type="protein sequence ID" value="KAI2645336.1"/>
    <property type="molecule type" value="Genomic_DNA"/>
</dbReference>
<dbReference type="PANTHER" id="PTHR47331:SF5">
    <property type="entry name" value="RIBONUCLEASE H"/>
    <property type="match status" value="1"/>
</dbReference>
<organism evidence="2 3">
    <name type="scientific">Labeo rohita</name>
    <name type="common">Indian major carp</name>
    <name type="synonym">Cyprinus rohita</name>
    <dbReference type="NCBI Taxonomy" id="84645"/>
    <lineage>
        <taxon>Eukaryota</taxon>
        <taxon>Metazoa</taxon>
        <taxon>Chordata</taxon>
        <taxon>Craniata</taxon>
        <taxon>Vertebrata</taxon>
        <taxon>Euteleostomi</taxon>
        <taxon>Actinopterygii</taxon>
        <taxon>Neopterygii</taxon>
        <taxon>Teleostei</taxon>
        <taxon>Ostariophysi</taxon>
        <taxon>Cypriniformes</taxon>
        <taxon>Cyprinidae</taxon>
        <taxon>Labeoninae</taxon>
        <taxon>Labeonini</taxon>
        <taxon>Labeo</taxon>
    </lineage>
</organism>
<dbReference type="PANTHER" id="PTHR47331">
    <property type="entry name" value="PHD-TYPE DOMAIN-CONTAINING PROTEIN"/>
    <property type="match status" value="1"/>
</dbReference>
<feature type="region of interest" description="Disordered" evidence="1">
    <location>
        <begin position="1"/>
        <end position="98"/>
    </location>
</feature>
<dbReference type="Proteomes" id="UP000830375">
    <property type="component" value="Unassembled WGS sequence"/>
</dbReference>
<accession>A0ABQ8L3M1</accession>
<reference evidence="2 3" key="1">
    <citation type="submission" date="2022-01" db="EMBL/GenBank/DDBJ databases">
        <title>A high-quality chromosome-level genome assembly of rohu carp, Labeo rohita.</title>
        <authorList>
            <person name="Arick M.A. II"/>
            <person name="Hsu C.-Y."/>
            <person name="Magbanua Z."/>
            <person name="Pechanova O."/>
            <person name="Grover C."/>
            <person name="Miller E."/>
            <person name="Thrash A."/>
            <person name="Ezzel L."/>
            <person name="Alam S."/>
            <person name="Benzie J."/>
            <person name="Hamilton M."/>
            <person name="Karsi A."/>
            <person name="Lawrence M.L."/>
            <person name="Peterson D.G."/>
        </authorList>
    </citation>
    <scope>NUCLEOTIDE SEQUENCE [LARGE SCALE GENOMIC DNA]</scope>
    <source>
        <strain evidence="3">BAU-BD-2019</strain>
        <tissue evidence="2">Blood</tissue>
    </source>
</reference>
<evidence type="ECO:0000256" key="1">
    <source>
        <dbReference type="SAM" id="MobiDB-lite"/>
    </source>
</evidence>
<gene>
    <name evidence="2" type="ORF">H4Q32_028847</name>
</gene>
<dbReference type="InterPro" id="IPR005312">
    <property type="entry name" value="DUF1759"/>
</dbReference>
<sequence length="845" mass="93902">MDPETPSAREPAETPSATEPVVRPRPPRERHLPAHLTDYEVQLPPNLRPEAPPADSASQRPSRPSRHVSRSTSSGTVSSTSSRSHRSVQRKSPRHGLSDLQAAMLEERVKILDLEELQQQIEEDAIVDKECERLDAQAREAQYRQEQATKARELLAKQSSLAVDALSEVSTQQHRVAVTVDLKSYAQIGPSPTLPAVHITAPVAESPFSSATLPVEVTQSNVVTRSSALLVTAPPTLMSRQDYAAPLPFNPAAVTKPHHYSDTCVTYSLAPSVSVPPTVPSAIPVTLGAQTYQAMNPSPYGTAVPPTTWLSEILAASAYGVPKPAIPYFDTGRESDFALLKMALDNVMNNQPHLSEHYKYQVLLNHLKLPSALQLAKAYMYDPRPYTTALQALQDKYGQPRQLVQSELGVILNAPAVKFGDAEAFDSFSLSIQTLVGMLRTLEGPNGYELCCGSHVDRLLSKMPPSYRDGFVEYCFSRGILQTGTDHTYTLPDLSAWLQMKSQAKCISTKAATMYQTDMARSTKKDQQRSVHYRPKERSTSILYTADASSVLQGQTKSKTPSKIQPFCPYCSTKDHFLNACPKFKILTTEQIVQWISNEKRSLQIQKSVLLVNVPTPQVYLDRPNRSQKVMLKIVKVLLHNREKVIEAYAVLDDGSERSIVLSQAVDQLNLRSEPETLTLRTVHQDVVNLHGATVSLHVSPLHRPYRKYLIPHAFTADNLRLSEHSYPVSTLQRKYEHLRSLPLPLIDRAKPLLLIASDIPHLLIPVQPVCMGPPNGPIAVCTRLGWTLQGPTRLSQTTLSSPQCLHLTTTTLNTELFKNVERLWQIDTLPYVNEKTATRSKQDQ</sequence>
<keyword evidence="3" id="KW-1185">Reference proteome</keyword>
<evidence type="ECO:0000313" key="3">
    <source>
        <dbReference type="Proteomes" id="UP000830375"/>
    </source>
</evidence>
<name>A0ABQ8L3M1_LABRO</name>
<proteinExistence type="predicted"/>
<feature type="compositionally biased region" description="Basic residues" evidence="1">
    <location>
        <begin position="83"/>
        <end position="94"/>
    </location>
</feature>
<protein>
    <submittedName>
        <fullName evidence="2">Sec-independent protein translocase protein TatB</fullName>
    </submittedName>
</protein>
<evidence type="ECO:0000313" key="2">
    <source>
        <dbReference type="EMBL" id="KAI2645336.1"/>
    </source>
</evidence>
<feature type="compositionally biased region" description="Low complexity" evidence="1">
    <location>
        <begin position="70"/>
        <end position="82"/>
    </location>
</feature>
<dbReference type="Pfam" id="PF03564">
    <property type="entry name" value="DUF1759"/>
    <property type="match status" value="1"/>
</dbReference>
<comment type="caution">
    <text evidence="2">The sequence shown here is derived from an EMBL/GenBank/DDBJ whole genome shotgun (WGS) entry which is preliminary data.</text>
</comment>